<dbReference type="InterPro" id="IPR052169">
    <property type="entry name" value="CW_Biosynth-Accessory"/>
</dbReference>
<dbReference type="Pfam" id="PF09587">
    <property type="entry name" value="PGA_cap"/>
    <property type="match status" value="1"/>
</dbReference>
<dbReference type="KEGG" id="scy:SCATT_00660"/>
<proteinExistence type="inferred from homology"/>
<dbReference type="InterPro" id="IPR029052">
    <property type="entry name" value="Metallo-depent_PP-like"/>
</dbReference>
<name>G8WYP6_STREN</name>
<sequence length="325" mass="33784">MVPAMTVRLALAGDTMLGREVAGRLARCGADALFAPEVGRAAAAADLFVLNLECCVSDRGAPAPVPGKPFFFRAPPGAVRALAGLGVDAVTLANNHALDFGPEALADTRELLAGAGIAAVGAGPDVAAARAPAVLTAGGVRVGLLGVTDHPEEFAAGPDRPGTAYADLWSGVPGWLTDAVAALRERCDVAVVTVHWGPNMTPRPVAHVRRCAPGLLAAGATVVAGHSAHVPHGFTRRVLYDLGDFIDDYAVHPVLRNDLGVLWLVTLDGPVVRRVDAVPLALDFCHTRRAVGAEYAWMRDRLTSACAELGTPLGDMGDRLTARWV</sequence>
<dbReference type="PATRIC" id="fig|1003195.29.peg.64"/>
<dbReference type="SUPFAM" id="SSF56300">
    <property type="entry name" value="Metallo-dependent phosphatases"/>
    <property type="match status" value="1"/>
</dbReference>
<dbReference type="AlphaFoldDB" id="G8WYP6"/>
<dbReference type="EMBL" id="CP003219">
    <property type="protein sequence ID" value="AEW92437.1"/>
    <property type="molecule type" value="Genomic_DNA"/>
</dbReference>
<organism evidence="3 4">
    <name type="scientific">Streptantibioticus cattleyicolor (strain ATCC 35852 / DSM 46488 / JCM 4925 / NBRC 14057 / NRRL 8057)</name>
    <name type="common">Streptomyces cattleya</name>
    <dbReference type="NCBI Taxonomy" id="1003195"/>
    <lineage>
        <taxon>Bacteria</taxon>
        <taxon>Bacillati</taxon>
        <taxon>Actinomycetota</taxon>
        <taxon>Actinomycetes</taxon>
        <taxon>Kitasatosporales</taxon>
        <taxon>Streptomycetaceae</taxon>
        <taxon>Streptantibioticus</taxon>
    </lineage>
</organism>
<dbReference type="PANTHER" id="PTHR33393">
    <property type="entry name" value="POLYGLUTAMINE SYNTHESIS ACCESSORY PROTEIN RV0574C-RELATED"/>
    <property type="match status" value="1"/>
</dbReference>
<gene>
    <name evidence="3" type="ordered locus">SCATT_00660</name>
</gene>
<feature type="domain" description="Capsule synthesis protein CapA" evidence="2">
    <location>
        <begin position="8"/>
        <end position="249"/>
    </location>
</feature>
<dbReference type="HOGENOM" id="CLU_038823_2_2_11"/>
<evidence type="ECO:0000313" key="3">
    <source>
        <dbReference type="EMBL" id="AEW92437.1"/>
    </source>
</evidence>
<comment type="similarity">
    <text evidence="1">Belongs to the CapA family.</text>
</comment>
<dbReference type="PANTHER" id="PTHR33393:SF13">
    <property type="entry name" value="PGA BIOSYNTHESIS PROTEIN CAPA"/>
    <property type="match status" value="1"/>
</dbReference>
<dbReference type="Gene3D" id="3.60.21.10">
    <property type="match status" value="1"/>
</dbReference>
<dbReference type="CDD" id="cd07381">
    <property type="entry name" value="MPP_CapA"/>
    <property type="match status" value="1"/>
</dbReference>
<evidence type="ECO:0000256" key="1">
    <source>
        <dbReference type="ARBA" id="ARBA00005662"/>
    </source>
</evidence>
<dbReference type="STRING" id="1003195.SCATT_00660"/>
<evidence type="ECO:0000259" key="2">
    <source>
        <dbReference type="SMART" id="SM00854"/>
    </source>
</evidence>
<evidence type="ECO:0000313" key="4">
    <source>
        <dbReference type="Proteomes" id="UP000007842"/>
    </source>
</evidence>
<dbReference type="Proteomes" id="UP000007842">
    <property type="component" value="Chromosome"/>
</dbReference>
<keyword evidence="4" id="KW-1185">Reference proteome</keyword>
<dbReference type="eggNOG" id="COG2843">
    <property type="taxonomic scope" value="Bacteria"/>
</dbReference>
<dbReference type="InterPro" id="IPR019079">
    <property type="entry name" value="Capsule_synth_CapA"/>
</dbReference>
<accession>G8WYP6</accession>
<reference evidence="4" key="1">
    <citation type="submission" date="2011-12" db="EMBL/GenBank/DDBJ databases">
        <title>Complete genome sequence of Streptomyces cattleya strain DSM 46488.</title>
        <authorList>
            <person name="Ou H.-Y."/>
            <person name="Li P."/>
            <person name="Zhao C."/>
            <person name="O'Hagan D."/>
            <person name="Deng Z."/>
        </authorList>
    </citation>
    <scope>NUCLEOTIDE SEQUENCE [LARGE SCALE GENOMIC DNA]</scope>
    <source>
        <strain evidence="4">ATCC 35852 / DSM 46488 / JCM 4925 / NBRC 14057 / NRRL 8057</strain>
    </source>
</reference>
<dbReference type="SMART" id="SM00854">
    <property type="entry name" value="PGA_cap"/>
    <property type="match status" value="1"/>
</dbReference>
<protein>
    <submittedName>
        <fullName evidence="3">Poly-gamma-glutamate biosynthesis protein</fullName>
    </submittedName>
</protein>